<dbReference type="HOGENOM" id="CLU_238966_0_0_7"/>
<keyword evidence="3" id="KW-1185">Reference proteome</keyword>
<accession>H8MKX1</accession>
<name>H8MKX1_CORCM</name>
<reference evidence="2 3" key="1">
    <citation type="journal article" date="2012" name="J. Bacteriol.">
        <title>Complete Genome Sequence of the Fruiting Myxobacterium Corallococcus coralloides DSM 2259.</title>
        <authorList>
            <person name="Huntley S."/>
            <person name="Zhang Y."/>
            <person name="Treuner-Lange A."/>
            <person name="Kneip S."/>
            <person name="Sensen C.W."/>
            <person name="Sogaard-Andersen L."/>
        </authorList>
    </citation>
    <scope>NUCLEOTIDE SEQUENCE [LARGE SCALE GENOMIC DNA]</scope>
    <source>
        <strain evidence="3">ATCC 25202 / DSM 2259 / NBRC 100086 / M2</strain>
    </source>
</reference>
<dbReference type="eggNOG" id="COG0775">
    <property type="taxonomic scope" value="Bacteria"/>
</dbReference>
<dbReference type="GO" id="GO:0019284">
    <property type="term" value="P:L-methionine salvage from S-adenosylmethionine"/>
    <property type="evidence" value="ECO:0007669"/>
    <property type="project" value="TreeGrafter"/>
</dbReference>
<dbReference type="PANTHER" id="PTHR46832">
    <property type="entry name" value="5'-METHYLTHIOADENOSINE/S-ADENOSYLHOMOCYSTEINE NUCLEOSIDASE"/>
    <property type="match status" value="1"/>
</dbReference>
<evidence type="ECO:0000313" key="2">
    <source>
        <dbReference type="EMBL" id="AFE06036.1"/>
    </source>
</evidence>
<dbReference type="Gene3D" id="3.40.50.1580">
    <property type="entry name" value="Nucleoside phosphorylase domain"/>
    <property type="match status" value="1"/>
</dbReference>
<dbReference type="EMBL" id="CP003389">
    <property type="protein sequence ID" value="AFE06036.1"/>
    <property type="molecule type" value="Genomic_DNA"/>
</dbReference>
<dbReference type="InterPro" id="IPR035994">
    <property type="entry name" value="Nucleoside_phosphorylase_sf"/>
</dbReference>
<dbReference type="GO" id="GO:0005829">
    <property type="term" value="C:cytosol"/>
    <property type="evidence" value="ECO:0007669"/>
    <property type="project" value="TreeGrafter"/>
</dbReference>
<dbReference type="SUPFAM" id="SSF53167">
    <property type="entry name" value="Purine and uridine phosphorylases"/>
    <property type="match status" value="1"/>
</dbReference>
<protein>
    <recommendedName>
        <fullName evidence="1">Nucleoside phosphorylase domain-containing protein</fullName>
    </recommendedName>
</protein>
<gene>
    <name evidence="2" type="ordered locus">COCOR_04801</name>
</gene>
<dbReference type="InParanoid" id="H8MKX1"/>
<dbReference type="GO" id="GO:0009116">
    <property type="term" value="P:nucleoside metabolic process"/>
    <property type="evidence" value="ECO:0007669"/>
    <property type="project" value="InterPro"/>
</dbReference>
<dbReference type="GO" id="GO:0008782">
    <property type="term" value="F:adenosylhomocysteine nucleosidase activity"/>
    <property type="evidence" value="ECO:0007669"/>
    <property type="project" value="TreeGrafter"/>
</dbReference>
<dbReference type="Proteomes" id="UP000007587">
    <property type="component" value="Chromosome"/>
</dbReference>
<proteinExistence type="predicted"/>
<dbReference type="InterPro" id="IPR000845">
    <property type="entry name" value="Nucleoside_phosphorylase_d"/>
</dbReference>
<dbReference type="SUPFAM" id="SSF52540">
    <property type="entry name" value="P-loop containing nucleoside triphosphate hydrolases"/>
    <property type="match status" value="1"/>
</dbReference>
<dbReference type="Pfam" id="PF01048">
    <property type="entry name" value="PNP_UDP_1"/>
    <property type="match status" value="1"/>
</dbReference>
<dbReference type="KEGG" id="ccx:COCOR_04801"/>
<sequence length="1732" mass="192963">MLRHLPGYSRLDREDDDPHTYYEAFVPTMRSDGARYRVLVTSLAGMGPIQAAAKAMAVVHRWGPRHVLFVGIAGGRRSVAGLGDVLVANQIADYTVGKRLEDRRITRWEVYRVDATLLDAAINLPGGWESRTQEVRPVPGRPLRHSGIILSGGDVLADGETLRQNQEVWDKLIGVEMEGGGTALALHQTGSRPRFLMIRGVSDLADAEKGSATVENWRPYACDVAAAYTRAFLESGPVPASSGPSDGAGSGDWTTLANLTTDYKAHIEASLPNGVSIARHDEAGKLEAALAENSISVVFGDSGAGKSALVKTVLDTRFAAWTQVWLGPNQVQAALSVVRRSSLPLQHALLDVLKASANARNVLVLDSVERIEPSETSIVRRFVHELLASDNSPQAAWRLIVISQTQSWAERAETILGAQPSVLIELGLLKSSDVEAALSATPALSWLVGHPETVAVLANLKTLGWVIQARAALTAGTVAPASHAAVADRLWRFWTDGRAEIQELLMRLAEREASFERSFALTDLRPGDARTFQQGPAHLPLRLNERTNHLEFEHDLAADWARFQFLKQIARNTARWSALASNPLWSAALRMLGQFLLRQPAGTATAWDEAFAAAEETEMPLASDMLLDALCLDPEAERFLYERVDLLLAENGKRMTRLLTRFHHIGTVPRVLPPLSDNPTLGLHIETRYRSVIAARWPPIVRFLATHRDRITSMLLPALAKLAETWLSGTPPMLANGNPTPFRREFAELAIAMARTVQVLKEQGVMFLSQDPVFFAAPLAGAPDLPDEVSCWALEMSGRRPISKDVLIRVAVARKRQAEERAARLKNDTRMRATESRRRDLPQLVVPGRHELEPWPLGAMRPIDHDFRNACLGGSSLGPLMRTRPTVAAEVLLALIIKDQPCEEYGAGRWKIKLGLEAARDGYPTAFWKTPFFLFLQIAPREALQAIIKLVNFCTDRWVDSARFGTNRSVPTVKLEMGNGIEKEFIGGPLLFGWTQENSIRDGNLHCALDALERWLTLQVDKNADIAHWVEGILKEGASVAFLGLLVNLGKYQPALLPGPLAPLLTSPLMFYWDAQCVEQVGSRFIGWHWANSSEVMFEFAKSWTLAAHRRQRFVDIVANLLKEDDVVAEKLQFAIPTWVIPNDPKQSLELRFMWAALDRANYHRVIDSETGAEVFALVYPESLRQEAKAWQKSHEAEIQQLIIPSQCEQLLRAQQSLSDDVAGRFYELLESSNRSSTVESSVKMKSMLALATTLVVCGASWLGREPTKRQRLVEIIRASALEVGETAVAIRTARISGGEDSLPFTAFAVMHLWTKFDESAEWEALVLRLLTCGDSRVVVTLVSIAYAKREMLGSTWWRFLQVGLFWSALVMLAPNYDDSERIGPIWHGWLARIRRFPLRQEGAVSTGVKIGRVLMGYQRLERARWARANGLTVQQCRGREFDARHSIGLDINFLGLLFNWLLKGLGTGDLLKDRELVLQLWDCEVEYMQAQGEADGECSPPSQQIGYDLLAKLGSLSVSLSPAEARPVWEAVLSCGPKAHYALQYFTRNLFLLLNQGCDVERFRPLWRSLVQYALDAKWGARDLYWPYGERLLGDLLGFGNEDLLKHLPSKSVPDMRDLYDRWAQAHLGHSEESVRRFCRFLSSEVGTFLRLDGLRWISAALRVSKTGRQWWRDENGDALVELLDTALTRNAPALANDAKAREALVELAAELAARNIPIALTLQERIRLFR</sequence>
<dbReference type="GO" id="GO:0008930">
    <property type="term" value="F:methylthioadenosine nucleosidase activity"/>
    <property type="evidence" value="ECO:0007669"/>
    <property type="project" value="TreeGrafter"/>
</dbReference>
<evidence type="ECO:0000313" key="3">
    <source>
        <dbReference type="Proteomes" id="UP000007587"/>
    </source>
</evidence>
<dbReference type="PANTHER" id="PTHR46832:SF1">
    <property type="entry name" value="5'-METHYLTHIOADENOSINE_S-ADENOSYLHOMOCYSTEINE NUCLEOSIDASE"/>
    <property type="match status" value="1"/>
</dbReference>
<reference evidence="3" key="2">
    <citation type="submission" date="2012-03" db="EMBL/GenBank/DDBJ databases">
        <title>Genome sequence of the fruiting myxobacterium Corallococcus coralloides DSM 2259.</title>
        <authorList>
            <person name="Huntley S."/>
            <person name="Zhang Y."/>
            <person name="Treuner-Lange A."/>
            <person name="Sensen C.W."/>
            <person name="Sogaard-Andersen L."/>
        </authorList>
    </citation>
    <scope>NUCLEOTIDE SEQUENCE [LARGE SCALE GENOMIC DNA]</scope>
    <source>
        <strain evidence="3">ATCC 25202 / DSM 2259 / NBRC 100086 / M2</strain>
    </source>
</reference>
<dbReference type="InterPro" id="IPR027417">
    <property type="entry name" value="P-loop_NTPase"/>
</dbReference>
<feature type="domain" description="Nucleoside phosphorylase" evidence="1">
    <location>
        <begin position="40"/>
        <end position="234"/>
    </location>
</feature>
<dbReference type="STRING" id="1144275.COCOR_04801"/>
<evidence type="ECO:0000259" key="1">
    <source>
        <dbReference type="Pfam" id="PF01048"/>
    </source>
</evidence>
<organism evidence="2 3">
    <name type="scientific">Corallococcus coralloides (strain ATCC 25202 / DSM 2259 / NBRC 100086 / M2)</name>
    <name type="common">Myxococcus coralloides</name>
    <dbReference type="NCBI Taxonomy" id="1144275"/>
    <lineage>
        <taxon>Bacteria</taxon>
        <taxon>Pseudomonadati</taxon>
        <taxon>Myxococcota</taxon>
        <taxon>Myxococcia</taxon>
        <taxon>Myxococcales</taxon>
        <taxon>Cystobacterineae</taxon>
        <taxon>Myxococcaceae</taxon>
        <taxon>Corallococcus</taxon>
    </lineage>
</organism>